<feature type="transmembrane region" description="Helical" evidence="1">
    <location>
        <begin position="20"/>
        <end position="40"/>
    </location>
</feature>
<sequence>MPEKYLRRKSGLGPVEIGFFLYILMVVLDIGMLIVAVMAYTGAQSSDDRPVIKETFITFPTAGHHIQRTEIALPSLGIIAHPFLMTRYATRSSLSGTGMKVFLLKWPMPWHVVNLAAWAVLAAFQAPYVPLLGRDLLPECVRYGSELSQCGCVTAGWIFAVLYGVFHQTFILLVLETLRRLHRDAREEEGRPGCRAAYEAGGGEK</sequence>
<evidence type="ECO:0000313" key="3">
    <source>
        <dbReference type="Proteomes" id="UP000293360"/>
    </source>
</evidence>
<dbReference type="EMBL" id="QJNU01001586">
    <property type="protein sequence ID" value="RYO74427.1"/>
    <property type="molecule type" value="Genomic_DNA"/>
</dbReference>
<reference evidence="2 3" key="1">
    <citation type="submission" date="2018-06" db="EMBL/GenBank/DDBJ databases">
        <title>Complete Genomes of Monosporascus.</title>
        <authorList>
            <person name="Robinson A.J."/>
            <person name="Natvig D.O."/>
        </authorList>
    </citation>
    <scope>NUCLEOTIDE SEQUENCE [LARGE SCALE GENOMIC DNA]</scope>
    <source>
        <strain evidence="2 3">CBS 110550</strain>
    </source>
</reference>
<feature type="transmembrane region" description="Helical" evidence="1">
    <location>
        <begin position="110"/>
        <end position="128"/>
    </location>
</feature>
<keyword evidence="3" id="KW-1185">Reference proteome</keyword>
<keyword evidence="1" id="KW-0472">Membrane</keyword>
<dbReference type="OrthoDB" id="4733424at2759"/>
<comment type="caution">
    <text evidence="2">The sequence shown here is derived from an EMBL/GenBank/DDBJ whole genome shotgun (WGS) entry which is preliminary data.</text>
</comment>
<evidence type="ECO:0000313" key="2">
    <source>
        <dbReference type="EMBL" id="RYO74427.1"/>
    </source>
</evidence>
<proteinExistence type="predicted"/>
<keyword evidence="1" id="KW-0812">Transmembrane</keyword>
<keyword evidence="1" id="KW-1133">Transmembrane helix</keyword>
<evidence type="ECO:0000256" key="1">
    <source>
        <dbReference type="SAM" id="Phobius"/>
    </source>
</evidence>
<name>A0A4Q4SUE8_9PEZI</name>
<accession>A0A4Q4SUE8</accession>
<feature type="transmembrane region" description="Helical" evidence="1">
    <location>
        <begin position="155"/>
        <end position="175"/>
    </location>
</feature>
<dbReference type="Proteomes" id="UP000293360">
    <property type="component" value="Unassembled WGS sequence"/>
</dbReference>
<organism evidence="2 3">
    <name type="scientific">Monosporascus ibericus</name>
    <dbReference type="NCBI Taxonomy" id="155417"/>
    <lineage>
        <taxon>Eukaryota</taxon>
        <taxon>Fungi</taxon>
        <taxon>Dikarya</taxon>
        <taxon>Ascomycota</taxon>
        <taxon>Pezizomycotina</taxon>
        <taxon>Sordariomycetes</taxon>
        <taxon>Xylariomycetidae</taxon>
        <taxon>Xylariales</taxon>
        <taxon>Xylariales incertae sedis</taxon>
        <taxon>Monosporascus</taxon>
    </lineage>
</organism>
<protein>
    <submittedName>
        <fullName evidence="2">Uncharacterized protein</fullName>
    </submittedName>
</protein>
<dbReference type="AlphaFoldDB" id="A0A4Q4SUE8"/>
<gene>
    <name evidence="2" type="ORF">DL764_010830</name>
</gene>